<name>A0AAV8ZI18_9CUCU</name>
<dbReference type="EMBL" id="JANEYF010001515">
    <property type="protein sequence ID" value="KAJ8963689.1"/>
    <property type="molecule type" value="Genomic_DNA"/>
</dbReference>
<evidence type="ECO:0000313" key="2">
    <source>
        <dbReference type="Proteomes" id="UP001162156"/>
    </source>
</evidence>
<organism evidence="1 2">
    <name type="scientific">Rhamnusium bicolor</name>
    <dbReference type="NCBI Taxonomy" id="1586634"/>
    <lineage>
        <taxon>Eukaryota</taxon>
        <taxon>Metazoa</taxon>
        <taxon>Ecdysozoa</taxon>
        <taxon>Arthropoda</taxon>
        <taxon>Hexapoda</taxon>
        <taxon>Insecta</taxon>
        <taxon>Pterygota</taxon>
        <taxon>Neoptera</taxon>
        <taxon>Endopterygota</taxon>
        <taxon>Coleoptera</taxon>
        <taxon>Polyphaga</taxon>
        <taxon>Cucujiformia</taxon>
        <taxon>Chrysomeloidea</taxon>
        <taxon>Cerambycidae</taxon>
        <taxon>Lepturinae</taxon>
        <taxon>Rhagiini</taxon>
        <taxon>Rhamnusium</taxon>
    </lineage>
</organism>
<protein>
    <submittedName>
        <fullName evidence="1">Uncharacterized protein</fullName>
    </submittedName>
</protein>
<comment type="caution">
    <text evidence="1">The sequence shown here is derived from an EMBL/GenBank/DDBJ whole genome shotgun (WGS) entry which is preliminary data.</text>
</comment>
<evidence type="ECO:0000313" key="1">
    <source>
        <dbReference type="EMBL" id="KAJ8963689.1"/>
    </source>
</evidence>
<reference evidence="1" key="1">
    <citation type="journal article" date="2023" name="Insect Mol. Biol.">
        <title>Genome sequencing provides insights into the evolution of gene families encoding plant cell wall-degrading enzymes in longhorned beetles.</title>
        <authorList>
            <person name="Shin N.R."/>
            <person name="Okamura Y."/>
            <person name="Kirsch R."/>
            <person name="Pauchet Y."/>
        </authorList>
    </citation>
    <scope>NUCLEOTIDE SEQUENCE</scope>
    <source>
        <strain evidence="1">RBIC_L_NR</strain>
    </source>
</reference>
<gene>
    <name evidence="1" type="ORF">NQ314_005441</name>
</gene>
<proteinExistence type="predicted"/>
<sequence>ALDNTSYKLLLKLNLDINKDSAMCNECLEKLLVPLHLISTCVYNVNSVVEAGDQWKCWFCTKFTERDGLIPLNESKENMFLLDILQEYFPELVNHVLRINFKDVCYDSL</sequence>
<dbReference type="AlphaFoldDB" id="A0AAV8ZI18"/>
<keyword evidence="2" id="KW-1185">Reference proteome</keyword>
<feature type="non-terminal residue" evidence="1">
    <location>
        <position position="1"/>
    </location>
</feature>
<accession>A0AAV8ZI18</accession>
<dbReference type="Proteomes" id="UP001162156">
    <property type="component" value="Unassembled WGS sequence"/>
</dbReference>